<dbReference type="NCBIfam" id="TIGR00589">
    <property type="entry name" value="ogt"/>
    <property type="match status" value="1"/>
</dbReference>
<evidence type="ECO:0000256" key="8">
    <source>
        <dbReference type="ARBA" id="ARBA00049348"/>
    </source>
</evidence>
<keyword evidence="5 9" id="KW-0808">Transferase</keyword>
<dbReference type="AlphaFoldDB" id="F2JI87"/>
<comment type="function">
    <text evidence="9">Involved in the cellular defense against the biological effects of O6-methylguanine (O6-MeG) and O4-methylthymine (O4-MeT) in DNA. Repairs the methylated nucleobase in DNA by stoichiometrically transferring the methyl group to a cysteine residue in the enzyme. This is a suicide reaction: the enzyme is irreversibly inactivated.</text>
</comment>
<dbReference type="Gene3D" id="3.30.160.70">
    <property type="entry name" value="Methylated DNA-protein cysteine methyltransferase domain"/>
    <property type="match status" value="1"/>
</dbReference>
<dbReference type="CDD" id="cd06445">
    <property type="entry name" value="ATase"/>
    <property type="match status" value="1"/>
</dbReference>
<evidence type="ECO:0000256" key="2">
    <source>
        <dbReference type="ARBA" id="ARBA00008711"/>
    </source>
</evidence>
<name>F2JI87_CELLD</name>
<dbReference type="PANTHER" id="PTHR10815">
    <property type="entry name" value="METHYLATED-DNA--PROTEIN-CYSTEINE METHYLTRANSFERASE"/>
    <property type="match status" value="1"/>
</dbReference>
<keyword evidence="4 9" id="KW-0489">Methyltransferase</keyword>
<sequence length="172" mass="19354">MNKVEVDKVRRGYTIYESSLLGPIGIVVCEKGVEAIFLKEDGFKAYQKTNPDLERDEMLCGEAKKQIEEYFKGERQVFQLDLVVEGTTFQKKVWEGLKQISYGETISYKELAERIGNPKAQRAVGGANGANPIPLIVPCHRVIGKNGKMVGFMGDQIDIKEKLLAHELKYKS</sequence>
<dbReference type="HAMAP" id="MF_00772">
    <property type="entry name" value="OGT"/>
    <property type="match status" value="1"/>
</dbReference>
<dbReference type="InterPro" id="IPR023546">
    <property type="entry name" value="MGMT"/>
</dbReference>
<evidence type="ECO:0000313" key="13">
    <source>
        <dbReference type="Proteomes" id="UP000008467"/>
    </source>
</evidence>
<evidence type="ECO:0000256" key="6">
    <source>
        <dbReference type="ARBA" id="ARBA00022763"/>
    </source>
</evidence>
<evidence type="ECO:0000313" key="12">
    <source>
        <dbReference type="EMBL" id="ADZ83115.1"/>
    </source>
</evidence>
<accession>F2JI87</accession>
<evidence type="ECO:0000256" key="1">
    <source>
        <dbReference type="ARBA" id="ARBA00001286"/>
    </source>
</evidence>
<dbReference type="KEGG" id="cle:Clole_1389"/>
<comment type="miscellaneous">
    <text evidence="9">This enzyme catalyzes only one turnover and therefore is not strictly catalytic. According to one definition, an enzyme is a biocatalyst that acts repeatedly and over many reaction cycles.</text>
</comment>
<reference evidence="12 13" key="1">
    <citation type="journal article" date="2011" name="J. Bacteriol.">
        <title>Complete genome sequence of the cellulose-degrading bacterium Cellulosilyticum lentocellum.</title>
        <authorList>
            <consortium name="US DOE Joint Genome Institute"/>
            <person name="Miller D.A."/>
            <person name="Suen G."/>
            <person name="Bruce D."/>
            <person name="Copeland A."/>
            <person name="Cheng J.F."/>
            <person name="Detter C."/>
            <person name="Goodwin L.A."/>
            <person name="Han C.S."/>
            <person name="Hauser L.J."/>
            <person name="Land M.L."/>
            <person name="Lapidus A."/>
            <person name="Lucas S."/>
            <person name="Meincke L."/>
            <person name="Pitluck S."/>
            <person name="Tapia R."/>
            <person name="Teshima H."/>
            <person name="Woyke T."/>
            <person name="Fox B.G."/>
            <person name="Angert E.R."/>
            <person name="Currie C.R."/>
        </authorList>
    </citation>
    <scope>NUCLEOTIDE SEQUENCE [LARGE SCALE GENOMIC DNA]</scope>
    <source>
        <strain evidence="13">ATCC 49066 / DSM 5427 / NCIMB 11756 / RHM5</strain>
    </source>
</reference>
<dbReference type="GO" id="GO:0032259">
    <property type="term" value="P:methylation"/>
    <property type="evidence" value="ECO:0007669"/>
    <property type="project" value="UniProtKB-KW"/>
</dbReference>
<dbReference type="PANTHER" id="PTHR10815:SF5">
    <property type="entry name" value="METHYLATED-DNA--PROTEIN-CYSTEINE METHYLTRANSFERASE"/>
    <property type="match status" value="1"/>
</dbReference>
<keyword evidence="7 9" id="KW-0234">DNA repair</keyword>
<dbReference type="RefSeq" id="WP_013656414.1">
    <property type="nucleotide sequence ID" value="NC_015275.1"/>
</dbReference>
<evidence type="ECO:0000259" key="11">
    <source>
        <dbReference type="Pfam" id="PF02870"/>
    </source>
</evidence>
<dbReference type="PROSITE" id="PS00374">
    <property type="entry name" value="MGMT"/>
    <property type="match status" value="1"/>
</dbReference>
<dbReference type="InterPro" id="IPR036388">
    <property type="entry name" value="WH-like_DNA-bd_sf"/>
</dbReference>
<dbReference type="InterPro" id="IPR036631">
    <property type="entry name" value="MGMT_N_sf"/>
</dbReference>
<dbReference type="SUPFAM" id="SSF53155">
    <property type="entry name" value="Methylated DNA-protein cysteine methyltransferase domain"/>
    <property type="match status" value="1"/>
</dbReference>
<keyword evidence="6 9" id="KW-0227">DNA damage</keyword>
<dbReference type="GO" id="GO:0005737">
    <property type="term" value="C:cytoplasm"/>
    <property type="evidence" value="ECO:0007669"/>
    <property type="project" value="UniProtKB-SubCell"/>
</dbReference>
<organism evidence="12 13">
    <name type="scientific">Cellulosilyticum lentocellum (strain ATCC 49066 / DSM 5427 / NCIMB 11756 / RHM5)</name>
    <name type="common">Clostridium lentocellum</name>
    <dbReference type="NCBI Taxonomy" id="642492"/>
    <lineage>
        <taxon>Bacteria</taxon>
        <taxon>Bacillati</taxon>
        <taxon>Bacillota</taxon>
        <taxon>Clostridia</taxon>
        <taxon>Lachnospirales</taxon>
        <taxon>Cellulosilyticaceae</taxon>
        <taxon>Cellulosilyticum</taxon>
    </lineage>
</organism>
<dbReference type="eggNOG" id="COG0350">
    <property type="taxonomic scope" value="Bacteria"/>
</dbReference>
<dbReference type="FunFam" id="1.10.10.10:FF:000214">
    <property type="entry name" value="Methylated-DNA--protein-cysteine methyltransferase"/>
    <property type="match status" value="1"/>
</dbReference>
<dbReference type="Proteomes" id="UP000008467">
    <property type="component" value="Chromosome"/>
</dbReference>
<dbReference type="STRING" id="642492.Clole_1389"/>
<dbReference type="EMBL" id="CP002582">
    <property type="protein sequence ID" value="ADZ83115.1"/>
    <property type="molecule type" value="Genomic_DNA"/>
</dbReference>
<dbReference type="EC" id="2.1.1.63" evidence="9"/>
<feature type="domain" description="Methylguanine DNA methyltransferase ribonuclease-like" evidence="11">
    <location>
        <begin position="13"/>
        <end position="82"/>
    </location>
</feature>
<comment type="subcellular location">
    <subcellularLocation>
        <location evidence="9">Cytoplasm</location>
    </subcellularLocation>
</comment>
<dbReference type="InterPro" id="IPR008332">
    <property type="entry name" value="MethylG_MeTrfase_N"/>
</dbReference>
<comment type="similarity">
    <text evidence="2 9">Belongs to the MGMT family.</text>
</comment>
<evidence type="ECO:0000256" key="4">
    <source>
        <dbReference type="ARBA" id="ARBA00022603"/>
    </source>
</evidence>
<evidence type="ECO:0000256" key="5">
    <source>
        <dbReference type="ARBA" id="ARBA00022679"/>
    </source>
</evidence>
<evidence type="ECO:0000256" key="7">
    <source>
        <dbReference type="ARBA" id="ARBA00023204"/>
    </source>
</evidence>
<dbReference type="InterPro" id="IPR036217">
    <property type="entry name" value="MethylDNA_cys_MeTrfase_DNAb"/>
</dbReference>
<dbReference type="GO" id="GO:0003908">
    <property type="term" value="F:methylated-DNA-[protein]-cysteine S-methyltransferase activity"/>
    <property type="evidence" value="ECO:0007669"/>
    <property type="project" value="UniProtKB-UniRule"/>
</dbReference>
<dbReference type="Pfam" id="PF01035">
    <property type="entry name" value="DNA_binding_1"/>
    <property type="match status" value="1"/>
</dbReference>
<dbReference type="HOGENOM" id="CLU_000445_52_2_9"/>
<keyword evidence="3 9" id="KW-0963">Cytoplasm</keyword>
<proteinExistence type="inferred from homology"/>
<dbReference type="InterPro" id="IPR001497">
    <property type="entry name" value="MethylDNA_cys_MeTrfase_AS"/>
</dbReference>
<protein>
    <recommendedName>
        <fullName evidence="9">Methylated-DNA--protein-cysteine methyltransferase</fullName>
        <ecNumber evidence="9">2.1.1.63</ecNumber>
    </recommendedName>
    <alternativeName>
        <fullName evidence="9">6-O-methylguanine-DNA methyltransferase</fullName>
        <shortName evidence="9">MGMT</shortName>
    </alternativeName>
    <alternativeName>
        <fullName evidence="9">O-6-methylguanine-DNA-alkyltransferase</fullName>
    </alternativeName>
</protein>
<feature type="domain" description="Methylated-DNA-[protein]-cysteine S-methyltransferase DNA binding" evidence="10">
    <location>
        <begin position="89"/>
        <end position="167"/>
    </location>
</feature>
<feature type="active site" description="Nucleophile; methyl group acceptor" evidence="9">
    <location>
        <position position="139"/>
    </location>
</feature>
<dbReference type="InterPro" id="IPR014048">
    <property type="entry name" value="MethylDNA_cys_MeTrfase_DNA-bd"/>
</dbReference>
<keyword evidence="13" id="KW-1185">Reference proteome</keyword>
<comment type="catalytic activity">
    <reaction evidence="1 9">
        <text>a 4-O-methyl-thymidine in DNA + L-cysteinyl-[protein] = a thymidine in DNA + S-methyl-L-cysteinyl-[protein]</text>
        <dbReference type="Rhea" id="RHEA:53428"/>
        <dbReference type="Rhea" id="RHEA-COMP:10131"/>
        <dbReference type="Rhea" id="RHEA-COMP:10132"/>
        <dbReference type="Rhea" id="RHEA-COMP:13555"/>
        <dbReference type="Rhea" id="RHEA-COMP:13556"/>
        <dbReference type="ChEBI" id="CHEBI:29950"/>
        <dbReference type="ChEBI" id="CHEBI:82612"/>
        <dbReference type="ChEBI" id="CHEBI:137386"/>
        <dbReference type="ChEBI" id="CHEBI:137387"/>
        <dbReference type="EC" id="2.1.1.63"/>
    </reaction>
</comment>
<dbReference type="GO" id="GO:0006307">
    <property type="term" value="P:DNA alkylation repair"/>
    <property type="evidence" value="ECO:0007669"/>
    <property type="project" value="UniProtKB-UniRule"/>
</dbReference>
<comment type="catalytic activity">
    <reaction evidence="8 9">
        <text>a 6-O-methyl-2'-deoxyguanosine in DNA + L-cysteinyl-[protein] = S-methyl-L-cysteinyl-[protein] + a 2'-deoxyguanosine in DNA</text>
        <dbReference type="Rhea" id="RHEA:24000"/>
        <dbReference type="Rhea" id="RHEA-COMP:10131"/>
        <dbReference type="Rhea" id="RHEA-COMP:10132"/>
        <dbReference type="Rhea" id="RHEA-COMP:11367"/>
        <dbReference type="Rhea" id="RHEA-COMP:11368"/>
        <dbReference type="ChEBI" id="CHEBI:29950"/>
        <dbReference type="ChEBI" id="CHEBI:82612"/>
        <dbReference type="ChEBI" id="CHEBI:85445"/>
        <dbReference type="ChEBI" id="CHEBI:85448"/>
        <dbReference type="EC" id="2.1.1.63"/>
    </reaction>
</comment>
<dbReference type="Gene3D" id="1.10.10.10">
    <property type="entry name" value="Winged helix-like DNA-binding domain superfamily/Winged helix DNA-binding domain"/>
    <property type="match status" value="1"/>
</dbReference>
<evidence type="ECO:0000256" key="3">
    <source>
        <dbReference type="ARBA" id="ARBA00022490"/>
    </source>
</evidence>
<evidence type="ECO:0000259" key="10">
    <source>
        <dbReference type="Pfam" id="PF01035"/>
    </source>
</evidence>
<dbReference type="SUPFAM" id="SSF46767">
    <property type="entry name" value="Methylated DNA-protein cysteine methyltransferase, C-terminal domain"/>
    <property type="match status" value="1"/>
</dbReference>
<dbReference type="Pfam" id="PF02870">
    <property type="entry name" value="Methyltransf_1N"/>
    <property type="match status" value="1"/>
</dbReference>
<evidence type="ECO:0000256" key="9">
    <source>
        <dbReference type="HAMAP-Rule" id="MF_00772"/>
    </source>
</evidence>
<gene>
    <name evidence="12" type="ordered locus">Clole_1389</name>
</gene>